<name>A0A3N4LAF3_9PEZI</name>
<evidence type="ECO:0000313" key="5">
    <source>
        <dbReference type="EMBL" id="RPB18718.1"/>
    </source>
</evidence>
<evidence type="ECO:0000256" key="1">
    <source>
        <dbReference type="ARBA" id="ARBA00007920"/>
    </source>
</evidence>
<dbReference type="InterPro" id="IPR011990">
    <property type="entry name" value="TPR-like_helical_dom_sf"/>
</dbReference>
<feature type="domain" description="DUF676" evidence="3">
    <location>
        <begin position="102"/>
        <end position="175"/>
    </location>
</feature>
<dbReference type="InterPro" id="IPR027417">
    <property type="entry name" value="P-loop_NTPase"/>
</dbReference>
<dbReference type="SUPFAM" id="SSF48452">
    <property type="entry name" value="TPR-like"/>
    <property type="match status" value="1"/>
</dbReference>
<dbReference type="InterPro" id="IPR029058">
    <property type="entry name" value="AB_hydrolase_fold"/>
</dbReference>
<feature type="repeat" description="TPR" evidence="2">
    <location>
        <begin position="786"/>
        <end position="819"/>
    </location>
</feature>
<dbReference type="InterPro" id="IPR007751">
    <property type="entry name" value="DUF676_lipase-like"/>
</dbReference>
<dbReference type="SMART" id="SM00028">
    <property type="entry name" value="TPR"/>
    <property type="match status" value="5"/>
</dbReference>
<dbReference type="Gene3D" id="3.40.50.1820">
    <property type="entry name" value="alpha/beta hydrolase"/>
    <property type="match status" value="1"/>
</dbReference>
<dbReference type="OrthoDB" id="20872at2759"/>
<dbReference type="InterPro" id="IPR041664">
    <property type="entry name" value="AAA_16"/>
</dbReference>
<protein>
    <submittedName>
        <fullName evidence="5">Uncharacterized protein</fullName>
    </submittedName>
</protein>
<dbReference type="Gene3D" id="3.40.50.300">
    <property type="entry name" value="P-loop containing nucleotide triphosphate hydrolases"/>
    <property type="match status" value="1"/>
</dbReference>
<proteinExistence type="inferred from homology"/>
<dbReference type="PANTHER" id="PTHR46082">
    <property type="entry name" value="ATP/GTP-BINDING PROTEIN-RELATED"/>
    <property type="match status" value="1"/>
</dbReference>
<dbReference type="AlphaFoldDB" id="A0A3N4LAF3"/>
<feature type="domain" description="Orc1-like AAA ATPase" evidence="4">
    <location>
        <begin position="332"/>
        <end position="479"/>
    </location>
</feature>
<dbReference type="PRINTS" id="PR00381">
    <property type="entry name" value="KINESINLIGHT"/>
</dbReference>
<gene>
    <name evidence="5" type="ORF">L211DRAFT_815197</name>
</gene>
<dbReference type="InParanoid" id="A0A3N4LAF3"/>
<comment type="similarity">
    <text evidence="1">Belongs to the putative lipase ROG1 family.</text>
</comment>
<dbReference type="SUPFAM" id="SSF52540">
    <property type="entry name" value="P-loop containing nucleoside triphosphate hydrolases"/>
    <property type="match status" value="1"/>
</dbReference>
<dbReference type="Proteomes" id="UP000267821">
    <property type="component" value="Unassembled WGS sequence"/>
</dbReference>
<dbReference type="SUPFAM" id="SSF53474">
    <property type="entry name" value="alpha/beta-Hydrolases"/>
    <property type="match status" value="1"/>
</dbReference>
<evidence type="ECO:0000259" key="3">
    <source>
        <dbReference type="Pfam" id="PF05057"/>
    </source>
</evidence>
<dbReference type="PROSITE" id="PS50005">
    <property type="entry name" value="TPR"/>
    <property type="match status" value="1"/>
</dbReference>
<evidence type="ECO:0000313" key="6">
    <source>
        <dbReference type="Proteomes" id="UP000267821"/>
    </source>
</evidence>
<organism evidence="5 6">
    <name type="scientific">Terfezia boudieri ATCC MYA-4762</name>
    <dbReference type="NCBI Taxonomy" id="1051890"/>
    <lineage>
        <taxon>Eukaryota</taxon>
        <taxon>Fungi</taxon>
        <taxon>Dikarya</taxon>
        <taxon>Ascomycota</taxon>
        <taxon>Pezizomycotina</taxon>
        <taxon>Pezizomycetes</taxon>
        <taxon>Pezizales</taxon>
        <taxon>Pezizaceae</taxon>
        <taxon>Terfezia</taxon>
    </lineage>
</organism>
<feature type="non-terminal residue" evidence="5">
    <location>
        <position position="962"/>
    </location>
</feature>
<evidence type="ECO:0000256" key="2">
    <source>
        <dbReference type="PROSITE-ProRule" id="PRU00339"/>
    </source>
</evidence>
<dbReference type="Pfam" id="PF13191">
    <property type="entry name" value="AAA_16"/>
    <property type="match status" value="1"/>
</dbReference>
<reference evidence="5 6" key="1">
    <citation type="journal article" date="2018" name="Nat. Ecol. Evol.">
        <title>Pezizomycetes genomes reveal the molecular basis of ectomycorrhizal truffle lifestyle.</title>
        <authorList>
            <person name="Murat C."/>
            <person name="Payen T."/>
            <person name="Noel B."/>
            <person name="Kuo A."/>
            <person name="Morin E."/>
            <person name="Chen J."/>
            <person name="Kohler A."/>
            <person name="Krizsan K."/>
            <person name="Balestrini R."/>
            <person name="Da Silva C."/>
            <person name="Montanini B."/>
            <person name="Hainaut M."/>
            <person name="Levati E."/>
            <person name="Barry K.W."/>
            <person name="Belfiori B."/>
            <person name="Cichocki N."/>
            <person name="Clum A."/>
            <person name="Dockter R.B."/>
            <person name="Fauchery L."/>
            <person name="Guy J."/>
            <person name="Iotti M."/>
            <person name="Le Tacon F."/>
            <person name="Lindquist E.A."/>
            <person name="Lipzen A."/>
            <person name="Malagnac F."/>
            <person name="Mello A."/>
            <person name="Molinier V."/>
            <person name="Miyauchi S."/>
            <person name="Poulain J."/>
            <person name="Riccioni C."/>
            <person name="Rubini A."/>
            <person name="Sitrit Y."/>
            <person name="Splivallo R."/>
            <person name="Traeger S."/>
            <person name="Wang M."/>
            <person name="Zifcakova L."/>
            <person name="Wipf D."/>
            <person name="Zambonelli A."/>
            <person name="Paolocci F."/>
            <person name="Nowrousian M."/>
            <person name="Ottonello S."/>
            <person name="Baldrian P."/>
            <person name="Spatafora J.W."/>
            <person name="Henrissat B."/>
            <person name="Nagy L.G."/>
            <person name="Aury J.M."/>
            <person name="Wincker P."/>
            <person name="Grigoriev I.V."/>
            <person name="Bonfante P."/>
            <person name="Martin F.M."/>
        </authorList>
    </citation>
    <scope>NUCLEOTIDE SEQUENCE [LARGE SCALE GENOMIC DNA]</scope>
    <source>
        <strain evidence="5 6">ATCC MYA-4762</strain>
    </source>
</reference>
<keyword evidence="2" id="KW-0802">TPR repeat</keyword>
<dbReference type="Pfam" id="PF05057">
    <property type="entry name" value="DUF676"/>
    <property type="match status" value="1"/>
</dbReference>
<keyword evidence="6" id="KW-1185">Reference proteome</keyword>
<accession>A0A3N4LAF3</accession>
<dbReference type="STRING" id="1051890.A0A3N4LAF3"/>
<dbReference type="InterPro" id="IPR019734">
    <property type="entry name" value="TPR_rpt"/>
</dbReference>
<evidence type="ECO:0000259" key="4">
    <source>
        <dbReference type="Pfam" id="PF13191"/>
    </source>
</evidence>
<dbReference type="EMBL" id="ML121612">
    <property type="protein sequence ID" value="RPB18718.1"/>
    <property type="molecule type" value="Genomic_DNA"/>
</dbReference>
<dbReference type="InterPro" id="IPR053137">
    <property type="entry name" value="NLR-like"/>
</dbReference>
<dbReference type="Pfam" id="PF13374">
    <property type="entry name" value="TPR_10"/>
    <property type="match status" value="1"/>
</dbReference>
<dbReference type="Gene3D" id="1.25.40.10">
    <property type="entry name" value="Tetratricopeptide repeat domain"/>
    <property type="match status" value="2"/>
</dbReference>
<dbReference type="PANTHER" id="PTHR46082:SF6">
    <property type="entry name" value="AAA+ ATPASE DOMAIN-CONTAINING PROTEIN-RELATED"/>
    <property type="match status" value="1"/>
</dbReference>
<dbReference type="Pfam" id="PF13424">
    <property type="entry name" value="TPR_12"/>
    <property type="match status" value="2"/>
</dbReference>
<sequence>MAEPEYNQDDGLHIIERGGDNPIADIIAVHGLAANPVYTWIKKVPDEDVAENANAKLGRLNSKGEREVMWLKHLLPAVVPHARILKFNYDSKYLVNAPKESLRSLGERLTNTIRNLRAKEEHTIKRPIIFIGHSFGGIVIQEAIVFAQSSATDYGSIVSSTSGIVFLGTPFRGSPASTWGTIITRCASALGLGSHGMLLKTLEDHSERLDLLLSHFLVIAKQFDIGLVCFYETKPTWLGLGSYPLGISTIVVDKRSATIDGYQPNSLPLEHSALNKYGSTSDSGFRLISSKLAELVQWSQGDSHAVTMTPQKRLELSYDIPFRPPEVRRNANFVGRKELLEQLRKNIETGSGRANITEVVLHGTGGIGKTQLALQYVYHHKEAYSSVFWINAASEQSLKLGFTNIMQRLIQFHAQLSDKPDYTAIGRLLDMTGKLNAAGKFTVQEPTDEQHIVGAVKQWLAEKENNKWLLVIDNLDDLESFDLSDYIPQCCHGTVIITSRRPNCVHRRRGVEVSQMQGSEAEMLLVQSVNVEIEYLNHDERQAAAAIVRELGYLPLALDQAGAYIHMQQYSFRRYLREYETNSSYLLSGKWNGVGKQDDSVFATLELSFNAIQKQNPRAADLLLLCGFIDNEDIPEVLFREGMELPENDTSLDDSLRILFSYSMAKRKQRDDSFNIHPLVHLWARIRLEPEEQEKKATAFIIVSNAVSTGKIRAQKDWDFERRIMAHIAVIGGHMKTIVGKRLLRGGYMLGEVCQAHGKYDMALQWYERVLSGQEKELGVDHPDTLTTVHNMASIFHSQGQYGKAIEWYERALAWREKALGVDHPDTLTTVHNMASIFDSQGQYGKALEWYEPVLAGREKALGVDHPATLSTVHGMAFIFDKQGQYGKALEWYERVLAGVEKSLGVDHPSTLTTVHNMALIFSKQGQYGKALEWYERVLAGREKALGVDHPDTLTAVHNMAS</sequence>